<sequence>MIDTRPLRRKVPDASDWAGYKDDLDVRYAHKLMFGKSVDEVQDLFGQGRSIERASELLFTPRTVFQYYVFAFAAYVLSDAAAEDSDSASPFLLLLINREKRDPGSVREIYNRMEPIVQHVASRQEFYDADPNIYGNFKDHQVELAKLCNEA</sequence>
<comment type="caution">
    <text evidence="1">The sequence shown here is derived from an EMBL/GenBank/DDBJ whole genome shotgun (WGS) entry which is preliminary data.</text>
</comment>
<keyword evidence="2" id="KW-1185">Reference proteome</keyword>
<reference evidence="1 2" key="1">
    <citation type="submission" date="2020-05" db="EMBL/GenBank/DDBJ databases">
        <title>Aquincola sp. isolate from soil.</title>
        <authorList>
            <person name="Han J."/>
            <person name="Kim D.-U."/>
        </authorList>
    </citation>
    <scope>NUCLEOTIDE SEQUENCE [LARGE SCALE GENOMIC DNA]</scope>
    <source>
        <strain evidence="1 2">S2</strain>
    </source>
</reference>
<dbReference type="EMBL" id="JABRWJ010000036">
    <property type="protein sequence ID" value="NRF72471.1"/>
    <property type="molecule type" value="Genomic_DNA"/>
</dbReference>
<evidence type="ECO:0000313" key="1">
    <source>
        <dbReference type="EMBL" id="NRF72471.1"/>
    </source>
</evidence>
<name>A0ABX2EV01_9BURK</name>
<organism evidence="1 2">
    <name type="scientific">Pseudaquabacterium terrae</name>
    <dbReference type="NCBI Taxonomy" id="2732868"/>
    <lineage>
        <taxon>Bacteria</taxon>
        <taxon>Pseudomonadati</taxon>
        <taxon>Pseudomonadota</taxon>
        <taxon>Betaproteobacteria</taxon>
        <taxon>Burkholderiales</taxon>
        <taxon>Sphaerotilaceae</taxon>
        <taxon>Pseudaquabacterium</taxon>
    </lineage>
</organism>
<dbReference type="RefSeq" id="WP_173135760.1">
    <property type="nucleotide sequence ID" value="NZ_JABRWJ010000036.1"/>
</dbReference>
<proteinExistence type="predicted"/>
<evidence type="ECO:0000313" key="2">
    <source>
        <dbReference type="Proteomes" id="UP000737171"/>
    </source>
</evidence>
<gene>
    <name evidence="1" type="ORF">HLB44_36530</name>
</gene>
<dbReference type="Proteomes" id="UP000737171">
    <property type="component" value="Unassembled WGS sequence"/>
</dbReference>
<protein>
    <submittedName>
        <fullName evidence="1">Uncharacterized protein</fullName>
    </submittedName>
</protein>
<accession>A0ABX2EV01</accession>